<evidence type="ECO:0000256" key="1">
    <source>
        <dbReference type="SAM" id="SignalP"/>
    </source>
</evidence>
<comment type="caution">
    <text evidence="2">The sequence shown here is derived from an EMBL/GenBank/DDBJ whole genome shotgun (WGS) entry which is preliminary data.</text>
</comment>
<organism evidence="2 3">
    <name type="scientific">Striga hermonthica</name>
    <name type="common">Purple witchweed</name>
    <name type="synonym">Buchnera hermonthica</name>
    <dbReference type="NCBI Taxonomy" id="68872"/>
    <lineage>
        <taxon>Eukaryota</taxon>
        <taxon>Viridiplantae</taxon>
        <taxon>Streptophyta</taxon>
        <taxon>Embryophyta</taxon>
        <taxon>Tracheophyta</taxon>
        <taxon>Spermatophyta</taxon>
        <taxon>Magnoliopsida</taxon>
        <taxon>eudicotyledons</taxon>
        <taxon>Gunneridae</taxon>
        <taxon>Pentapetalae</taxon>
        <taxon>asterids</taxon>
        <taxon>lamiids</taxon>
        <taxon>Lamiales</taxon>
        <taxon>Orobanchaceae</taxon>
        <taxon>Buchnereae</taxon>
        <taxon>Striga</taxon>
    </lineage>
</organism>
<keyword evidence="3" id="KW-1185">Reference proteome</keyword>
<feature type="chain" id="PRO_5040292616" description="Membrane-associated protein" evidence="1">
    <location>
        <begin position="33"/>
        <end position="174"/>
    </location>
</feature>
<evidence type="ECO:0000313" key="3">
    <source>
        <dbReference type="Proteomes" id="UP001153555"/>
    </source>
</evidence>
<dbReference type="Proteomes" id="UP001153555">
    <property type="component" value="Unassembled WGS sequence"/>
</dbReference>
<evidence type="ECO:0008006" key="4">
    <source>
        <dbReference type="Google" id="ProtNLM"/>
    </source>
</evidence>
<reference evidence="2" key="1">
    <citation type="submission" date="2019-12" db="EMBL/GenBank/DDBJ databases">
        <authorList>
            <person name="Scholes J."/>
        </authorList>
    </citation>
    <scope>NUCLEOTIDE SEQUENCE</scope>
</reference>
<protein>
    <recommendedName>
        <fullName evidence="4">Membrane-associated protein</fullName>
    </recommendedName>
</protein>
<keyword evidence="1" id="KW-0732">Signal</keyword>
<evidence type="ECO:0000313" key="2">
    <source>
        <dbReference type="EMBL" id="CAA0834989.1"/>
    </source>
</evidence>
<dbReference type="EMBL" id="CACSLK010028053">
    <property type="protein sequence ID" value="CAA0834989.1"/>
    <property type="molecule type" value="Genomic_DNA"/>
</dbReference>
<name>A0A9N7NT84_STRHE</name>
<proteinExistence type="predicted"/>
<dbReference type="OrthoDB" id="684620at2759"/>
<accession>A0A9N7NT84</accession>
<feature type="signal peptide" evidence="1">
    <location>
        <begin position="1"/>
        <end position="32"/>
    </location>
</feature>
<sequence>MSSSLSASASAASSILLHTLLVLTTLLLLAAATVSVSTTAFVPVDDDMNTTMFTNNGSSMTTTMTTLSAENWEMYYCFLCTEQHPLLIHYCPIYWDECHLNCWDVVPHEAPPSSTCDGIASCFFTCGGGELDNQKGAMATTVPATTIQGSFVPFELCNTELVFSPPFIAAGARH</sequence>
<gene>
    <name evidence="2" type="ORF">SHERM_02794</name>
</gene>
<dbReference type="AlphaFoldDB" id="A0A9N7NT84"/>